<sequence>MKSWFSNLFSGKKPAWPVVWNDALPSAYQQLLPWRGEPGPLPENLRRLPDTLPRKENEISWSDGALDGVFSHHMAGGDETDVQKIRDLLKAAAEKGDKASVSAFLAAVREESPLGYIDQLLQLIVEQQGIDAEKLADFSAWLAQNSPERNVIKLAMSVLAFFPGQENSDILFVLAAHDEFTLYGIVAQAAMTKNPQAYEALWWRMAKRVDGWGRVHMIERIPENPGKPLRQWLLRDGYNNAVMNEYTAWYCATQGRLAEALTEPADAELLHGATEILQALFNGGPAQDISDYDDRAQCCLRYLNQLTYTEPALEHYSLVWSVNDYLSDNPAQFGNTEILKGLAAELLASPRIAQLVSEQIRSTDEQTRYQAIRAGRLFRIDIWPELFVQQQQNTGNDDWLTLMQTDNPERARQVAELAEQQLPLVAIASGPSDAMGLGPDWEPHSKLDSVLQELHRFPDIGWPLIRSGLQSPVVRNRNKALSALYARARESWPQDMTGLLEKGVPAEPDNQVKARMTALLKGEKDPADRD</sequence>
<dbReference type="EMBL" id="ABKJEP030000012">
    <property type="protein sequence ID" value="EMO9456066.1"/>
    <property type="molecule type" value="Genomic_DNA"/>
</dbReference>
<dbReference type="AlphaFoldDB" id="A0AAI9HQG7"/>
<protein>
    <recommendedName>
        <fullName evidence="2">Limonene hydroxylase CD6-2</fullName>
    </recommendedName>
</protein>
<accession>A0AAI9HQG7</accession>
<proteinExistence type="predicted"/>
<gene>
    <name evidence="1" type="ORF">PN925_001427</name>
</gene>
<name>A0AAI9HQG7_MORMO</name>
<evidence type="ECO:0008006" key="2">
    <source>
        <dbReference type="Google" id="ProtNLM"/>
    </source>
</evidence>
<organism evidence="1">
    <name type="scientific">Morganella morganii</name>
    <name type="common">Proteus morganii</name>
    <dbReference type="NCBI Taxonomy" id="582"/>
    <lineage>
        <taxon>Bacteria</taxon>
        <taxon>Pseudomonadati</taxon>
        <taxon>Pseudomonadota</taxon>
        <taxon>Gammaproteobacteria</taxon>
        <taxon>Enterobacterales</taxon>
        <taxon>Morganellaceae</taxon>
        <taxon>Morganella</taxon>
    </lineage>
</organism>
<evidence type="ECO:0000313" key="1">
    <source>
        <dbReference type="EMBL" id="EMO9456066.1"/>
    </source>
</evidence>
<reference evidence="1" key="1">
    <citation type="submission" date="2024-02" db="EMBL/GenBank/DDBJ databases">
        <authorList>
            <consortium name="Clinical and Environmental Microbiology Branch: Whole genome sequencing antimicrobial resistance pathogens in the healthcare setting"/>
        </authorList>
    </citation>
    <scope>NUCLEOTIDE SEQUENCE</scope>
    <source>
        <strain evidence="1">2023KU-00017</strain>
    </source>
</reference>
<comment type="caution">
    <text evidence="1">The sequence shown here is derived from an EMBL/GenBank/DDBJ whole genome shotgun (WGS) entry which is preliminary data.</text>
</comment>